<dbReference type="Gene3D" id="3.40.50.720">
    <property type="entry name" value="NAD(P)-binding Rossmann-like Domain"/>
    <property type="match status" value="1"/>
</dbReference>
<dbReference type="GO" id="GO:0016616">
    <property type="term" value="F:oxidoreductase activity, acting on the CH-OH group of donors, NAD or NADP as acceptor"/>
    <property type="evidence" value="ECO:0007669"/>
    <property type="project" value="TreeGrafter"/>
</dbReference>
<reference evidence="3 4" key="1">
    <citation type="submission" date="2018-12" db="EMBL/GenBank/DDBJ databases">
        <authorList>
            <person name="Grouzdev D.S."/>
            <person name="Krutkina M.S."/>
        </authorList>
    </citation>
    <scope>NUCLEOTIDE SEQUENCE [LARGE SCALE GENOMIC DNA]</scope>
    <source>
        <strain evidence="3 4">RmlP026</strain>
    </source>
</reference>
<dbReference type="FunFam" id="3.40.50.720:FF:000084">
    <property type="entry name" value="Short-chain dehydrogenase reductase"/>
    <property type="match status" value="1"/>
</dbReference>
<accession>A0A4Q2U378</accession>
<keyword evidence="4" id="KW-1185">Reference proteome</keyword>
<name>A0A4Q2U378_9HYPH</name>
<dbReference type="InterPro" id="IPR036291">
    <property type="entry name" value="NAD(P)-bd_dom_sf"/>
</dbReference>
<evidence type="ECO:0000259" key="2">
    <source>
        <dbReference type="SMART" id="SM00822"/>
    </source>
</evidence>
<dbReference type="SMART" id="SM00822">
    <property type="entry name" value="PKS_KR"/>
    <property type="match status" value="1"/>
</dbReference>
<dbReference type="Pfam" id="PF13561">
    <property type="entry name" value="adh_short_C2"/>
    <property type="match status" value="1"/>
</dbReference>
<comment type="similarity">
    <text evidence="1">Belongs to the short-chain dehydrogenases/reductases (SDR) family.</text>
</comment>
<evidence type="ECO:0000256" key="1">
    <source>
        <dbReference type="ARBA" id="ARBA00006484"/>
    </source>
</evidence>
<dbReference type="EMBL" id="QYBB01000020">
    <property type="protein sequence ID" value="RYC30802.1"/>
    <property type="molecule type" value="Genomic_DNA"/>
</dbReference>
<evidence type="ECO:0000313" key="4">
    <source>
        <dbReference type="Proteomes" id="UP000290759"/>
    </source>
</evidence>
<sequence>MAGPFDLGGRVAIVTGGNGGIGLGMARALVTAGCAVSVWGRDAGKNAAAVAALSAGGASVDARLCDVADPGSVQEGFDAVLARFGRVDGVFANAGISGGGRRSFLEREPAEWRDAFAVNLDGVVNAFRAAGRHMAERAAGGDAFGRLVATSSVASILGAARNEHYGATKGALNALVRALAVELARHGVTANAILPGWIESDMTAGLMANPKFVANSLPRIPARRFGRPEDFGGIAVYLMSRASDYHTGQVLVIDGGYTVA</sequence>
<reference evidence="3 4" key="2">
    <citation type="submission" date="2019-02" db="EMBL/GenBank/DDBJ databases">
        <title>'Lichenibacterium ramalinii' gen. nov. sp. nov., 'Lichenibacterium minor' gen. nov. sp. nov.</title>
        <authorList>
            <person name="Pankratov T."/>
        </authorList>
    </citation>
    <scope>NUCLEOTIDE SEQUENCE [LARGE SCALE GENOMIC DNA]</scope>
    <source>
        <strain evidence="3 4">RmlP026</strain>
    </source>
</reference>
<dbReference type="InterPro" id="IPR002347">
    <property type="entry name" value="SDR_fam"/>
</dbReference>
<gene>
    <name evidence="3" type="ORF">D3273_16540</name>
</gene>
<dbReference type="SUPFAM" id="SSF51735">
    <property type="entry name" value="NAD(P)-binding Rossmann-fold domains"/>
    <property type="match status" value="1"/>
</dbReference>
<proteinExistence type="inferred from homology"/>
<feature type="domain" description="Ketoreductase" evidence="2">
    <location>
        <begin position="10"/>
        <end position="200"/>
    </location>
</feature>
<organism evidence="3 4">
    <name type="scientific">Lichenibacterium minor</name>
    <dbReference type="NCBI Taxonomy" id="2316528"/>
    <lineage>
        <taxon>Bacteria</taxon>
        <taxon>Pseudomonadati</taxon>
        <taxon>Pseudomonadota</taxon>
        <taxon>Alphaproteobacteria</taxon>
        <taxon>Hyphomicrobiales</taxon>
        <taxon>Lichenihabitantaceae</taxon>
        <taxon>Lichenibacterium</taxon>
    </lineage>
</organism>
<dbReference type="PRINTS" id="PR00081">
    <property type="entry name" value="GDHRDH"/>
</dbReference>
<dbReference type="InterPro" id="IPR057326">
    <property type="entry name" value="KR_dom"/>
</dbReference>
<dbReference type="InterPro" id="IPR020904">
    <property type="entry name" value="Sc_DH/Rdtase_CS"/>
</dbReference>
<comment type="caution">
    <text evidence="3">The sequence shown here is derived from an EMBL/GenBank/DDBJ whole genome shotgun (WGS) entry which is preliminary data.</text>
</comment>
<dbReference type="PANTHER" id="PTHR42760">
    <property type="entry name" value="SHORT-CHAIN DEHYDROGENASES/REDUCTASES FAMILY MEMBER"/>
    <property type="match status" value="1"/>
</dbReference>
<dbReference type="OrthoDB" id="9796652at2"/>
<protein>
    <submittedName>
        <fullName evidence="3">SDR family oxidoreductase</fullName>
    </submittedName>
</protein>
<dbReference type="PROSITE" id="PS00061">
    <property type="entry name" value="ADH_SHORT"/>
    <property type="match status" value="1"/>
</dbReference>
<dbReference type="Proteomes" id="UP000290759">
    <property type="component" value="Unassembled WGS sequence"/>
</dbReference>
<evidence type="ECO:0000313" key="3">
    <source>
        <dbReference type="EMBL" id="RYC30802.1"/>
    </source>
</evidence>
<dbReference type="AlphaFoldDB" id="A0A4Q2U378"/>
<dbReference type="RefSeq" id="WP_129228001.1">
    <property type="nucleotide sequence ID" value="NZ_QYBB01000020.1"/>
</dbReference>
<dbReference type="PRINTS" id="PR00080">
    <property type="entry name" value="SDRFAMILY"/>
</dbReference>